<reference evidence="1 2" key="1">
    <citation type="journal article" date="2024" name="Plant Biotechnol. J.">
        <title>Genome and CRISPR/Cas9 system of a widespread forest tree (Populus alba) in the world.</title>
        <authorList>
            <person name="Liu Y.J."/>
            <person name="Jiang P.F."/>
            <person name="Han X.M."/>
            <person name="Li X.Y."/>
            <person name="Wang H.M."/>
            <person name="Wang Y.J."/>
            <person name="Wang X.X."/>
            <person name="Zeng Q.Y."/>
        </authorList>
    </citation>
    <scope>NUCLEOTIDE SEQUENCE [LARGE SCALE GENOMIC DNA]</scope>
    <source>
        <strain evidence="2">cv. PAL-ZL1</strain>
    </source>
</reference>
<sequence>MKLTASQHLLFISHQSRISENWINKNEIPEWPSPRNEIGILPVKVNHRKQAGGRGLSRSMLFSEETVEVIMTSCKRKDVHNINKKQM</sequence>
<evidence type="ECO:0000313" key="2">
    <source>
        <dbReference type="Proteomes" id="UP000309997"/>
    </source>
</evidence>
<protein>
    <submittedName>
        <fullName evidence="1">Uncharacterized protein</fullName>
    </submittedName>
</protein>
<gene>
    <name evidence="1" type="ORF">D5086_009370</name>
</gene>
<proteinExistence type="predicted"/>
<comment type="caution">
    <text evidence="1">The sequence shown here is derived from an EMBL/GenBank/DDBJ whole genome shotgun (WGS) entry which is preliminary data.</text>
</comment>
<organism evidence="1 2">
    <name type="scientific">Populus alba</name>
    <name type="common">White poplar</name>
    <dbReference type="NCBI Taxonomy" id="43335"/>
    <lineage>
        <taxon>Eukaryota</taxon>
        <taxon>Viridiplantae</taxon>
        <taxon>Streptophyta</taxon>
        <taxon>Embryophyta</taxon>
        <taxon>Tracheophyta</taxon>
        <taxon>Spermatophyta</taxon>
        <taxon>Magnoliopsida</taxon>
        <taxon>eudicotyledons</taxon>
        <taxon>Gunneridae</taxon>
        <taxon>Pentapetalae</taxon>
        <taxon>rosids</taxon>
        <taxon>fabids</taxon>
        <taxon>Malpighiales</taxon>
        <taxon>Salicaceae</taxon>
        <taxon>Saliceae</taxon>
        <taxon>Populus</taxon>
    </lineage>
</organism>
<dbReference type="Proteomes" id="UP000309997">
    <property type="component" value="Unassembled WGS sequence"/>
</dbReference>
<keyword evidence="2" id="KW-1185">Reference proteome</keyword>
<dbReference type="EMBL" id="RCHU02000004">
    <property type="protein sequence ID" value="KAL3597733.1"/>
    <property type="molecule type" value="Genomic_DNA"/>
</dbReference>
<accession>A0ACC4CII3</accession>
<name>A0ACC4CII3_POPAL</name>
<evidence type="ECO:0000313" key="1">
    <source>
        <dbReference type="EMBL" id="KAL3597733.1"/>
    </source>
</evidence>